<accession>A0ABD0JWI4</accession>
<proteinExistence type="predicted"/>
<gene>
    <name evidence="1" type="ORF">BaRGS_00029323</name>
</gene>
<name>A0ABD0JWI4_9CAEN</name>
<organism evidence="1 2">
    <name type="scientific">Batillaria attramentaria</name>
    <dbReference type="NCBI Taxonomy" id="370345"/>
    <lineage>
        <taxon>Eukaryota</taxon>
        <taxon>Metazoa</taxon>
        <taxon>Spiralia</taxon>
        <taxon>Lophotrochozoa</taxon>
        <taxon>Mollusca</taxon>
        <taxon>Gastropoda</taxon>
        <taxon>Caenogastropoda</taxon>
        <taxon>Sorbeoconcha</taxon>
        <taxon>Cerithioidea</taxon>
        <taxon>Batillariidae</taxon>
        <taxon>Batillaria</taxon>
    </lineage>
</organism>
<protein>
    <submittedName>
        <fullName evidence="1">Uncharacterized protein</fullName>
    </submittedName>
</protein>
<evidence type="ECO:0000313" key="2">
    <source>
        <dbReference type="Proteomes" id="UP001519460"/>
    </source>
</evidence>
<dbReference type="Proteomes" id="UP001519460">
    <property type="component" value="Unassembled WGS sequence"/>
</dbReference>
<dbReference type="EMBL" id="JACVVK020000303">
    <property type="protein sequence ID" value="KAK7479406.1"/>
    <property type="molecule type" value="Genomic_DNA"/>
</dbReference>
<keyword evidence="2" id="KW-1185">Reference proteome</keyword>
<reference evidence="1 2" key="1">
    <citation type="journal article" date="2023" name="Sci. Data">
        <title>Genome assembly of the Korean intertidal mud-creeper Batillaria attramentaria.</title>
        <authorList>
            <person name="Patra A.K."/>
            <person name="Ho P.T."/>
            <person name="Jun S."/>
            <person name="Lee S.J."/>
            <person name="Kim Y."/>
            <person name="Won Y.J."/>
        </authorList>
    </citation>
    <scope>NUCLEOTIDE SEQUENCE [LARGE SCALE GENOMIC DNA]</scope>
    <source>
        <strain evidence="1">Wonlab-2016</strain>
    </source>
</reference>
<comment type="caution">
    <text evidence="1">The sequence shown here is derived from an EMBL/GenBank/DDBJ whole genome shotgun (WGS) entry which is preliminary data.</text>
</comment>
<dbReference type="AlphaFoldDB" id="A0ABD0JWI4"/>
<sequence length="84" mass="9080">MTTTLLITKLSTRRPILMLRAESKSMGSILGQVSILYTDTQDGKGGNLPKLRTICVLSVFCLCLDVSTQSVVVCPALVSHVRVT</sequence>
<evidence type="ECO:0000313" key="1">
    <source>
        <dbReference type="EMBL" id="KAK7479406.1"/>
    </source>
</evidence>